<reference evidence="5" key="4">
    <citation type="submission" date="2016-01" db="EMBL/GenBank/DDBJ databases">
        <authorList>
            <person name="Mitreva M."/>
            <person name="Pepin K.H."/>
            <person name="Mihindukulasuriya K.A."/>
            <person name="Fulton R."/>
            <person name="Fronick C."/>
            <person name="O'Laughlin M."/>
            <person name="Miner T."/>
            <person name="Herter B."/>
            <person name="Rosa B.A."/>
            <person name="Cordes M."/>
            <person name="Tomlinson C."/>
            <person name="Wollam A."/>
            <person name="Palsikar V.B."/>
            <person name="Mardis E.R."/>
            <person name="Wilson R.K."/>
        </authorList>
    </citation>
    <scope>NUCLEOTIDE SEQUENCE [LARGE SCALE GENOMIC DNA]</scope>
    <source>
        <strain evidence="5">GED7749B</strain>
    </source>
</reference>
<evidence type="ECO:0000313" key="3">
    <source>
        <dbReference type="EMBL" id="KWZ81424.1"/>
    </source>
</evidence>
<evidence type="ECO:0000313" key="4">
    <source>
        <dbReference type="Proteomes" id="UP000032024"/>
    </source>
</evidence>
<dbReference type="AlphaFoldDB" id="A0A0C5CGD9"/>
<evidence type="ECO:0000256" key="1">
    <source>
        <dbReference type="SAM" id="MobiDB-lite"/>
    </source>
</evidence>
<name>A0A0C5CGD9_HEYCO</name>
<evidence type="ECO:0000313" key="2">
    <source>
        <dbReference type="EMBL" id="AJO24735.1"/>
    </source>
</evidence>
<reference evidence="3" key="3">
    <citation type="submission" date="2016-01" db="EMBL/GenBank/DDBJ databases">
        <authorList>
            <person name="Oliw E.H."/>
        </authorList>
    </citation>
    <scope>NUCLEOTIDE SEQUENCE [LARGE SCALE GENOMIC DNA]</scope>
    <source>
        <strain evidence="3">GED7749B</strain>
    </source>
</reference>
<accession>A0A0C5CGD9</accession>
<proteinExistence type="predicted"/>
<reference evidence="2" key="1">
    <citation type="submission" date="2015-01" db="EMBL/GenBank/DDBJ databases">
        <title>Comparative genome analysis of Bacillus coagulans HM-08, Clostridium butyricum HM-68, Bacillus subtilis HM-66 and Bacillus licheniformis BL-09.</title>
        <authorList>
            <person name="Zhang H."/>
        </authorList>
    </citation>
    <scope>NUCLEOTIDE SEQUENCE [LARGE SCALE GENOMIC DNA]</scope>
    <source>
        <strain evidence="2">HM-08</strain>
    </source>
</reference>
<evidence type="ECO:0000313" key="5">
    <source>
        <dbReference type="Proteomes" id="UP000070376"/>
    </source>
</evidence>
<dbReference type="Proteomes" id="UP000070376">
    <property type="component" value="Unassembled WGS sequence"/>
</dbReference>
<organism evidence="3 5">
    <name type="scientific">Heyndrickxia coagulans</name>
    <name type="common">Weizmannia coagulans</name>
    <dbReference type="NCBI Taxonomy" id="1398"/>
    <lineage>
        <taxon>Bacteria</taxon>
        <taxon>Bacillati</taxon>
        <taxon>Bacillota</taxon>
        <taxon>Bacilli</taxon>
        <taxon>Bacillales</taxon>
        <taxon>Bacillaceae</taxon>
        <taxon>Heyndrickxia</taxon>
    </lineage>
</organism>
<dbReference type="Proteomes" id="UP000032024">
    <property type="component" value="Chromosome"/>
</dbReference>
<dbReference type="STRING" id="1398.AB434_1411"/>
<gene>
    <name evidence="3" type="ORF">HMPREF3213_02028</name>
    <name evidence="2" type="ORF">SB48_HM08orf06252</name>
</gene>
<protein>
    <submittedName>
        <fullName evidence="3">Uncharacterized protein</fullName>
    </submittedName>
</protein>
<reference evidence="4" key="2">
    <citation type="submission" date="2015-01" db="EMBL/GenBank/DDBJ databases">
        <title>Comparative genome analysis of Bacillus coagulans HM-08, Clostridium butyricum HM-68, Bacillus subtilis HM-66 and Bacillus paralicheniformis BL-09.</title>
        <authorList>
            <person name="Zhang H."/>
        </authorList>
    </citation>
    <scope>NUCLEOTIDE SEQUENCE [LARGE SCALE GENOMIC DNA]</scope>
    <source>
        <strain evidence="4">HM-08</strain>
    </source>
</reference>
<sequence>MNWFLNSKRHRHLSEGKQTTSGQKFTRKDSTYPAAHGQKETAFARFNQTFD</sequence>
<dbReference type="EMBL" id="CP010525">
    <property type="protein sequence ID" value="AJO24735.1"/>
    <property type="molecule type" value="Genomic_DNA"/>
</dbReference>
<dbReference type="EMBL" id="LRPN01000075">
    <property type="protein sequence ID" value="KWZ81424.1"/>
    <property type="molecule type" value="Genomic_DNA"/>
</dbReference>
<dbReference type="PATRIC" id="fig|1398.18.peg.3902"/>
<feature type="region of interest" description="Disordered" evidence="1">
    <location>
        <begin position="1"/>
        <end position="51"/>
    </location>
</feature>
<keyword evidence="4" id="KW-1185">Reference proteome</keyword>